<organism evidence="9 10">
    <name type="scientific">Metallibacterium scheffleri</name>
    <dbReference type="NCBI Taxonomy" id="993689"/>
    <lineage>
        <taxon>Bacteria</taxon>
        <taxon>Pseudomonadati</taxon>
        <taxon>Pseudomonadota</taxon>
        <taxon>Gammaproteobacteria</taxon>
        <taxon>Lysobacterales</taxon>
        <taxon>Rhodanobacteraceae</taxon>
        <taxon>Metallibacterium</taxon>
    </lineage>
</organism>
<feature type="transmembrane region" description="Helical" evidence="7">
    <location>
        <begin position="477"/>
        <end position="494"/>
    </location>
</feature>
<evidence type="ECO:0000256" key="4">
    <source>
        <dbReference type="ARBA" id="ARBA00022989"/>
    </source>
</evidence>
<dbReference type="GO" id="GO:0005886">
    <property type="term" value="C:plasma membrane"/>
    <property type="evidence" value="ECO:0007669"/>
    <property type="project" value="UniProtKB-SubCell"/>
</dbReference>
<dbReference type="OrthoDB" id="128040at2"/>
<dbReference type="EMBL" id="MWQO01000001">
    <property type="protein sequence ID" value="THD12273.1"/>
    <property type="molecule type" value="Genomic_DNA"/>
</dbReference>
<comment type="subcellular location">
    <subcellularLocation>
        <location evidence="1">Cell membrane</location>
        <topology evidence="1">Multi-pass membrane protein</topology>
    </subcellularLocation>
</comment>
<evidence type="ECO:0000256" key="2">
    <source>
        <dbReference type="ARBA" id="ARBA00022475"/>
    </source>
</evidence>
<feature type="domain" description="Integral membrane bound transporter" evidence="8">
    <location>
        <begin position="368"/>
        <end position="489"/>
    </location>
</feature>
<comment type="similarity">
    <text evidence="6">Belongs to the YccS/YhfK family.</text>
</comment>
<comment type="caution">
    <text evidence="9">The sequence shown here is derived from an EMBL/GenBank/DDBJ whole genome shotgun (WGS) entry which is preliminary data.</text>
</comment>
<dbReference type="STRING" id="993689.GCA_002077135_02648"/>
<evidence type="ECO:0000256" key="6">
    <source>
        <dbReference type="ARBA" id="ARBA00043993"/>
    </source>
</evidence>
<feature type="transmembrane region" description="Helical" evidence="7">
    <location>
        <begin position="380"/>
        <end position="402"/>
    </location>
</feature>
<feature type="transmembrane region" description="Helical" evidence="7">
    <location>
        <begin position="445"/>
        <end position="465"/>
    </location>
</feature>
<evidence type="ECO:0000256" key="3">
    <source>
        <dbReference type="ARBA" id="ARBA00022692"/>
    </source>
</evidence>
<feature type="transmembrane region" description="Helical" evidence="7">
    <location>
        <begin position="37"/>
        <end position="64"/>
    </location>
</feature>
<evidence type="ECO:0000256" key="1">
    <source>
        <dbReference type="ARBA" id="ARBA00004651"/>
    </source>
</evidence>
<dbReference type="Pfam" id="PF13515">
    <property type="entry name" value="FUSC_2"/>
    <property type="match status" value="1"/>
</dbReference>
<reference evidence="9 10" key="1">
    <citation type="submission" date="2017-02" db="EMBL/GenBank/DDBJ databases">
        <title>Whole genome sequencing of Metallibacterium scheffleri DSM 24874 (T).</title>
        <authorList>
            <person name="Kumar S."/>
            <person name="Patil P."/>
            <person name="Patil P.B."/>
        </authorList>
    </citation>
    <scope>NUCLEOTIDE SEQUENCE [LARGE SCALE GENOMIC DNA]</scope>
    <source>
        <strain evidence="9 10">DSM 24874</strain>
    </source>
</reference>
<keyword evidence="10" id="KW-1185">Reference proteome</keyword>
<accession>A0A4S3KT03</accession>
<evidence type="ECO:0000313" key="10">
    <source>
        <dbReference type="Proteomes" id="UP000307749"/>
    </source>
</evidence>
<feature type="transmembrane region" description="Helical" evidence="7">
    <location>
        <begin position="152"/>
        <end position="172"/>
    </location>
</feature>
<dbReference type="RefSeq" id="WP_081128435.1">
    <property type="nucleotide sequence ID" value="NZ_LDOS01000002.1"/>
</dbReference>
<keyword evidence="5 7" id="KW-0472">Membrane</keyword>
<keyword evidence="4 7" id="KW-1133">Transmembrane helix</keyword>
<evidence type="ECO:0000256" key="5">
    <source>
        <dbReference type="ARBA" id="ARBA00023136"/>
    </source>
</evidence>
<sequence>MPVNSRWSLRAALDSKLLRFSRPDVPLVVATRNTAGVVLPLLLGLALGKLGIGIWLALGALVVMFSDQPGPYRQRLSHIALAALGAALAGWAGFVFGAQREIMIALALLLGFGGGLLVQFGAAASRIGMTSMILLVIAGASPMPLAQATLDGLLLLAGGLLQALLAVAAWPLGRCRPQRMLLAQIYRELAQLTRQRPGDDVAPPLSERMLDAQTMLLGERDAHGRASEALLVLLDAAEQLRLHVLAADDAMHTPALSHDTATVLDAIAAALQTGAPGSAAVNALRRLQQQSAVAGMTQAAMLAPLARAVRNANWAGSAGELRAAVAERSLPPALRGDSPWVQLRANLNMKSAAFRHALRMGVALALGVAVERYLGLAHGYWLPMTLAIVLRADFAATLSFGVQRALGTVLGLLLTTLLLNLSSSSLAAILLLGALAFLFRWLGNSNYLLAVAALTGAVVILLALAGESAAQSMHDRLIATFLACGAALAGYLLWPTWERTRIQPALAAMLHAYADYLAALTGADARRLAHMRAASRLARVNALASLERLRGEPFATAELRMRAERVFAHANRLVRSAMSLELLPVEQRAAPAAAAWLRQCAEGVNACARHLDGVRDVALPPPPAAPGEGMVLQRLTDALRALQNVLQPAVAAGAGTD</sequence>
<feature type="transmembrane region" description="Helical" evidence="7">
    <location>
        <begin position="409"/>
        <end position="439"/>
    </location>
</feature>
<evidence type="ECO:0000256" key="7">
    <source>
        <dbReference type="SAM" id="Phobius"/>
    </source>
</evidence>
<proteinExistence type="inferred from homology"/>
<dbReference type="PANTHER" id="PTHR30509:SF8">
    <property type="entry name" value="INNER MEMBRANE PROTEIN YCCS"/>
    <property type="match status" value="1"/>
</dbReference>
<keyword evidence="2" id="KW-1003">Cell membrane</keyword>
<name>A0A4S3KT03_9GAMM</name>
<protein>
    <recommendedName>
        <fullName evidence="8">Integral membrane bound transporter domain-containing protein</fullName>
    </recommendedName>
</protein>
<evidence type="ECO:0000313" key="9">
    <source>
        <dbReference type="EMBL" id="THD12273.1"/>
    </source>
</evidence>
<dbReference type="AlphaFoldDB" id="A0A4S3KT03"/>
<dbReference type="Proteomes" id="UP000307749">
    <property type="component" value="Unassembled WGS sequence"/>
</dbReference>
<gene>
    <name evidence="9" type="ORF">B1806_00110</name>
</gene>
<dbReference type="InterPro" id="IPR049453">
    <property type="entry name" value="Memb_transporter_dom"/>
</dbReference>
<keyword evidence="3 7" id="KW-0812">Transmembrane</keyword>
<dbReference type="PANTHER" id="PTHR30509">
    <property type="entry name" value="P-HYDROXYBENZOIC ACID EFFLUX PUMP SUBUNIT-RELATED"/>
    <property type="match status" value="1"/>
</dbReference>
<evidence type="ECO:0000259" key="8">
    <source>
        <dbReference type="Pfam" id="PF13515"/>
    </source>
</evidence>
<feature type="transmembrane region" description="Helical" evidence="7">
    <location>
        <begin position="76"/>
        <end position="96"/>
    </location>
</feature>
<feature type="transmembrane region" description="Helical" evidence="7">
    <location>
        <begin position="102"/>
        <end position="120"/>
    </location>
</feature>
<feature type="transmembrane region" description="Helical" evidence="7">
    <location>
        <begin position="127"/>
        <end position="146"/>
    </location>
</feature>
<feature type="transmembrane region" description="Helical" evidence="7">
    <location>
        <begin position="357"/>
        <end position="374"/>
    </location>
</feature>